<dbReference type="AlphaFoldDB" id="A0A6P3AIJ4"/>
<dbReference type="Proteomes" id="UP000494109">
    <property type="component" value="Unassembled WGS sequence"/>
</dbReference>
<dbReference type="EMBL" id="CABVQS010000024">
    <property type="protein sequence ID" value="VWD47077.1"/>
    <property type="molecule type" value="Genomic_DNA"/>
</dbReference>
<sequence>MAWSAIAARHERRWPGAPDARVIYLRSEHNASLDLKANRKLVLDTTIVRLEERYFRGMSSDCLNVADDGPDVPRRRFQIDKAVPDRCATASVSVSRSCRFPAACWKIESAAARHLI</sequence>
<gene>
    <name evidence="1" type="ORF">BCO71033_05035</name>
</gene>
<accession>A0A6P3AIJ4</accession>
<evidence type="ECO:0000313" key="2">
    <source>
        <dbReference type="Proteomes" id="UP000494109"/>
    </source>
</evidence>
<reference evidence="1 2" key="1">
    <citation type="submission" date="2019-09" db="EMBL/GenBank/DDBJ databases">
        <authorList>
            <person name="Depoorter E."/>
        </authorList>
    </citation>
    <scope>NUCLEOTIDE SEQUENCE [LARGE SCALE GENOMIC DNA]</scope>
    <source>
        <strain evidence="1">R-71033</strain>
    </source>
</reference>
<evidence type="ECO:0000313" key="1">
    <source>
        <dbReference type="EMBL" id="VWD47077.1"/>
    </source>
</evidence>
<protein>
    <submittedName>
        <fullName evidence="1">Uncharacterized protein</fullName>
    </submittedName>
</protein>
<name>A0A6P3AIJ4_9BURK</name>
<organism evidence="1 2">
    <name type="scientific">Burkholderia contaminans</name>
    <dbReference type="NCBI Taxonomy" id="488447"/>
    <lineage>
        <taxon>Bacteria</taxon>
        <taxon>Pseudomonadati</taxon>
        <taxon>Pseudomonadota</taxon>
        <taxon>Betaproteobacteria</taxon>
        <taxon>Burkholderiales</taxon>
        <taxon>Burkholderiaceae</taxon>
        <taxon>Burkholderia</taxon>
        <taxon>Burkholderia cepacia complex</taxon>
    </lineage>
</organism>
<proteinExistence type="predicted"/>